<dbReference type="GeneID" id="43665123"/>
<sequence length="165" mass="19303">MRRILAQCRLSSPRKTEYNNDIKKEFASLEHFWESFRYDNVVPGESVSIDSEIILMADKAFGRGRWTFWGSHEILSESSRRFREEGEEVEEWKFDVRCRMTVEQNGRRVDGFAENKSRKVVSARADSRQLCRQSAFRKVDDEALLNALQKLPTVSQALEGHNLRD</sequence>
<evidence type="ECO:0000313" key="1">
    <source>
        <dbReference type="EMBL" id="KAE8409772.1"/>
    </source>
</evidence>
<accession>A0A5N7DTJ8</accession>
<dbReference type="AlphaFoldDB" id="A0A5N7DTJ8"/>
<dbReference type="OrthoDB" id="10485384at2759"/>
<keyword evidence="2" id="KW-1185">Reference proteome</keyword>
<name>A0A5N7DTJ8_9EURO</name>
<evidence type="ECO:0000313" key="2">
    <source>
        <dbReference type="Proteomes" id="UP000325579"/>
    </source>
</evidence>
<reference evidence="1 2" key="1">
    <citation type="submission" date="2019-04" db="EMBL/GenBank/DDBJ databases">
        <authorList>
            <consortium name="DOE Joint Genome Institute"/>
            <person name="Mondo S."/>
            <person name="Kjaerbolling I."/>
            <person name="Vesth T."/>
            <person name="Frisvad J.C."/>
            <person name="Nybo J.L."/>
            <person name="Theobald S."/>
            <person name="Kildgaard S."/>
            <person name="Isbrandt T."/>
            <person name="Kuo A."/>
            <person name="Sato A."/>
            <person name="Lyhne E.K."/>
            <person name="Kogle M.E."/>
            <person name="Wiebenga A."/>
            <person name="Kun R.S."/>
            <person name="Lubbers R.J."/>
            <person name="Makela M.R."/>
            <person name="Barry K."/>
            <person name="Chovatia M."/>
            <person name="Clum A."/>
            <person name="Daum C."/>
            <person name="Haridas S."/>
            <person name="He G."/>
            <person name="LaButti K."/>
            <person name="Lipzen A."/>
            <person name="Riley R."/>
            <person name="Salamov A."/>
            <person name="Simmons B.A."/>
            <person name="Magnuson J.K."/>
            <person name="Henrissat B."/>
            <person name="Mortensen U.H."/>
            <person name="Larsen T.O."/>
            <person name="Devries R.P."/>
            <person name="Grigoriev I.V."/>
            <person name="Machida M."/>
            <person name="Baker S.E."/>
            <person name="Andersen M.R."/>
            <person name="Cantor M.N."/>
            <person name="Hua S.X."/>
        </authorList>
    </citation>
    <scope>NUCLEOTIDE SEQUENCE [LARGE SCALE GENOMIC DNA]</scope>
    <source>
        <strain evidence="1 2">CBS 119388</strain>
    </source>
</reference>
<organism evidence="1 2">
    <name type="scientific">Aspergillus pseudonomiae</name>
    <dbReference type="NCBI Taxonomy" id="1506151"/>
    <lineage>
        <taxon>Eukaryota</taxon>
        <taxon>Fungi</taxon>
        <taxon>Dikarya</taxon>
        <taxon>Ascomycota</taxon>
        <taxon>Pezizomycotina</taxon>
        <taxon>Eurotiomycetes</taxon>
        <taxon>Eurotiomycetidae</taxon>
        <taxon>Eurotiales</taxon>
        <taxon>Aspergillaceae</taxon>
        <taxon>Aspergillus</taxon>
        <taxon>Aspergillus subgen. Circumdati</taxon>
    </lineage>
</organism>
<gene>
    <name evidence="1" type="ORF">BDV37DRAFT_235080</name>
</gene>
<protein>
    <submittedName>
        <fullName evidence="1">Uncharacterized protein</fullName>
    </submittedName>
</protein>
<dbReference type="RefSeq" id="XP_031947091.1">
    <property type="nucleotide sequence ID" value="XM_032080432.1"/>
</dbReference>
<dbReference type="EMBL" id="ML736738">
    <property type="protein sequence ID" value="KAE8409772.1"/>
    <property type="molecule type" value="Genomic_DNA"/>
</dbReference>
<dbReference type="Proteomes" id="UP000325579">
    <property type="component" value="Unassembled WGS sequence"/>
</dbReference>
<proteinExistence type="predicted"/>